<dbReference type="AlphaFoldDB" id="A0A5B7ST80"/>
<dbReference type="KEGG" id="asag:FGM00_18380"/>
<dbReference type="OrthoDB" id="1447998at2"/>
<keyword evidence="2" id="KW-1185">Reference proteome</keyword>
<sequence length="79" mass="9320">MSKGERIKVQTAFRFDSELLELVKEKAKAQRRSLNNYLEILMLRDVGNIPNDETKQAIDEARNEDLETINDLDRWLEKL</sequence>
<protein>
    <recommendedName>
        <fullName evidence="3">Toxin-antitoxin system protein</fullName>
    </recommendedName>
</protein>
<organism evidence="1 2">
    <name type="scientific">Aggregatimonas sangjinii</name>
    <dbReference type="NCBI Taxonomy" id="2583587"/>
    <lineage>
        <taxon>Bacteria</taxon>
        <taxon>Pseudomonadati</taxon>
        <taxon>Bacteroidota</taxon>
        <taxon>Flavobacteriia</taxon>
        <taxon>Flavobacteriales</taxon>
        <taxon>Flavobacteriaceae</taxon>
        <taxon>Aggregatimonas</taxon>
    </lineage>
</organism>
<dbReference type="InterPro" id="IPR013321">
    <property type="entry name" value="Arc_rbn_hlx_hlx"/>
</dbReference>
<reference evidence="1 2" key="1">
    <citation type="submission" date="2019-05" db="EMBL/GenBank/DDBJ databases">
        <title>Genome sequencing of F202Z8.</title>
        <authorList>
            <person name="Kwon Y.M."/>
        </authorList>
    </citation>
    <scope>NUCLEOTIDE SEQUENCE [LARGE SCALE GENOMIC DNA]</scope>
    <source>
        <strain evidence="1 2">F202Z8</strain>
    </source>
</reference>
<dbReference type="Gene3D" id="1.10.1220.10">
    <property type="entry name" value="Met repressor-like"/>
    <property type="match status" value="1"/>
</dbReference>
<dbReference type="RefSeq" id="WP_138854322.1">
    <property type="nucleotide sequence ID" value="NZ_CP040710.1"/>
</dbReference>
<dbReference type="Proteomes" id="UP000310017">
    <property type="component" value="Chromosome"/>
</dbReference>
<evidence type="ECO:0008006" key="3">
    <source>
        <dbReference type="Google" id="ProtNLM"/>
    </source>
</evidence>
<dbReference type="GO" id="GO:0006355">
    <property type="term" value="P:regulation of DNA-templated transcription"/>
    <property type="evidence" value="ECO:0007669"/>
    <property type="project" value="InterPro"/>
</dbReference>
<dbReference type="InterPro" id="IPR010985">
    <property type="entry name" value="Ribbon_hlx_hlx"/>
</dbReference>
<evidence type="ECO:0000313" key="1">
    <source>
        <dbReference type="EMBL" id="QCX01985.1"/>
    </source>
</evidence>
<dbReference type="EMBL" id="CP040710">
    <property type="protein sequence ID" value="QCX01985.1"/>
    <property type="molecule type" value="Genomic_DNA"/>
</dbReference>
<accession>A0A5B7ST80</accession>
<dbReference type="SUPFAM" id="SSF47598">
    <property type="entry name" value="Ribbon-helix-helix"/>
    <property type="match status" value="1"/>
</dbReference>
<gene>
    <name evidence="1" type="ORF">FGM00_18380</name>
</gene>
<evidence type="ECO:0000313" key="2">
    <source>
        <dbReference type="Proteomes" id="UP000310017"/>
    </source>
</evidence>
<name>A0A5B7ST80_9FLAO</name>
<proteinExistence type="predicted"/>